<gene>
    <name evidence="2" type="ORF">J2X16_004696</name>
</gene>
<dbReference type="InterPro" id="IPR021417">
    <property type="entry name" value="DUF3060"/>
</dbReference>
<keyword evidence="3" id="KW-1185">Reference proteome</keyword>
<evidence type="ECO:0000256" key="1">
    <source>
        <dbReference type="SAM" id="SignalP"/>
    </source>
</evidence>
<dbReference type="Pfam" id="PF11259">
    <property type="entry name" value="DUF3060"/>
    <property type="match status" value="1"/>
</dbReference>
<feature type="chain" id="PRO_5046864922" description="DUF3060 domain-containing protein" evidence="1">
    <location>
        <begin position="24"/>
        <end position="125"/>
    </location>
</feature>
<accession>A0ABU1ZGZ9</accession>
<comment type="caution">
    <text evidence="2">The sequence shown here is derived from an EMBL/GenBank/DDBJ whole genome shotgun (WGS) entry which is preliminary data.</text>
</comment>
<evidence type="ECO:0000313" key="2">
    <source>
        <dbReference type="EMBL" id="MDR7299326.1"/>
    </source>
</evidence>
<evidence type="ECO:0000313" key="3">
    <source>
        <dbReference type="Proteomes" id="UP001180536"/>
    </source>
</evidence>
<protein>
    <recommendedName>
        <fullName evidence="4">DUF3060 domain-containing protein</fullName>
    </recommendedName>
</protein>
<sequence>MLVDRFPLICTIAIAALPLSVHAQPKGVGAIEVNDKVISISGNGHQRTFPCNGRKLEVMGSDHVVTTTGECSHVDVSGANNTVNTAIQAKGVLEVAGANQKVNWKAAGEIRQEISGSDHRIVRVP</sequence>
<reference evidence="2 3" key="1">
    <citation type="submission" date="2023-07" db="EMBL/GenBank/DDBJ databases">
        <title>Sorghum-associated microbial communities from plants grown in Nebraska, USA.</title>
        <authorList>
            <person name="Schachtman D."/>
        </authorList>
    </citation>
    <scope>NUCLEOTIDE SEQUENCE [LARGE SCALE GENOMIC DNA]</scope>
    <source>
        <strain evidence="2 3">BE310</strain>
    </source>
</reference>
<feature type="signal peptide" evidence="1">
    <location>
        <begin position="1"/>
        <end position="23"/>
    </location>
</feature>
<evidence type="ECO:0008006" key="4">
    <source>
        <dbReference type="Google" id="ProtNLM"/>
    </source>
</evidence>
<keyword evidence="1" id="KW-0732">Signal</keyword>
<proteinExistence type="predicted"/>
<dbReference type="Proteomes" id="UP001180536">
    <property type="component" value="Unassembled WGS sequence"/>
</dbReference>
<organism evidence="2 3">
    <name type="scientific">Pelomonas aquatica</name>
    <dbReference type="NCBI Taxonomy" id="431058"/>
    <lineage>
        <taxon>Bacteria</taxon>
        <taxon>Pseudomonadati</taxon>
        <taxon>Pseudomonadota</taxon>
        <taxon>Betaproteobacteria</taxon>
        <taxon>Burkholderiales</taxon>
        <taxon>Sphaerotilaceae</taxon>
        <taxon>Roseateles</taxon>
    </lineage>
</organism>
<name>A0ABU1ZGZ9_9BURK</name>
<dbReference type="RefSeq" id="WP_082580250.1">
    <property type="nucleotide sequence ID" value="NZ_JAVDXQ010000008.1"/>
</dbReference>
<dbReference type="EMBL" id="JAVDXQ010000008">
    <property type="protein sequence ID" value="MDR7299326.1"/>
    <property type="molecule type" value="Genomic_DNA"/>
</dbReference>